<protein>
    <submittedName>
        <fullName evidence="8">Transcription factor, MADS-box</fullName>
    </submittedName>
</protein>
<dbReference type="GO" id="GO:0005634">
    <property type="term" value="C:nucleus"/>
    <property type="evidence" value="ECO:0007669"/>
    <property type="project" value="UniProtKB-SubCell"/>
</dbReference>
<feature type="domain" description="MADS-box" evidence="7">
    <location>
        <begin position="1"/>
        <end position="61"/>
    </location>
</feature>
<dbReference type="Pfam" id="PF00319">
    <property type="entry name" value="SRF-TF"/>
    <property type="match status" value="1"/>
</dbReference>
<comment type="caution">
    <text evidence="8">The sequence shown here is derived from an EMBL/GenBank/DDBJ whole genome shotgun (WGS) entry which is preliminary data.</text>
</comment>
<keyword evidence="4" id="KW-0804">Transcription</keyword>
<dbReference type="SUPFAM" id="SSF55455">
    <property type="entry name" value="SRF-like"/>
    <property type="match status" value="1"/>
</dbReference>
<keyword evidence="2" id="KW-0805">Transcription regulation</keyword>
<evidence type="ECO:0000256" key="3">
    <source>
        <dbReference type="ARBA" id="ARBA00023125"/>
    </source>
</evidence>
<gene>
    <name evidence="8" type="ORF">CTI12_AA551910</name>
</gene>
<keyword evidence="3" id="KW-0238">DNA-binding</keyword>
<evidence type="ECO:0000256" key="6">
    <source>
        <dbReference type="SAM" id="MobiDB-lite"/>
    </source>
</evidence>
<dbReference type="PROSITE" id="PS50066">
    <property type="entry name" value="MADS_BOX_2"/>
    <property type="match status" value="1"/>
</dbReference>
<evidence type="ECO:0000259" key="7">
    <source>
        <dbReference type="PROSITE" id="PS50066"/>
    </source>
</evidence>
<accession>A0A2U1KY44</accession>
<dbReference type="InterPro" id="IPR002100">
    <property type="entry name" value="TF_MADSbox"/>
</dbReference>
<sequence>MVRTSIDLKYIEDVHRRRACFSKRRQGLMKKAHELAVLCDSDIGLIVFSDSHKLFEFSSSDMTQTMMRYRIATQAPPLPPLEPQLDLSRRLEEKEAEIRSLKKKVMLLESEKKPPFSDGQGISRLDNPKMEFRSAITSRPSKL</sequence>
<dbReference type="STRING" id="35608.A0A2U1KY44"/>
<dbReference type="PANTHER" id="PTHR48019">
    <property type="entry name" value="SERUM RESPONSE FACTOR HOMOLOG"/>
    <property type="match status" value="1"/>
</dbReference>
<dbReference type="Proteomes" id="UP000245207">
    <property type="component" value="Unassembled WGS sequence"/>
</dbReference>
<dbReference type="Gene3D" id="3.40.1810.10">
    <property type="entry name" value="Transcription factor, MADS-box"/>
    <property type="match status" value="1"/>
</dbReference>
<evidence type="ECO:0000313" key="8">
    <source>
        <dbReference type="EMBL" id="PWA41677.1"/>
    </source>
</evidence>
<dbReference type="OrthoDB" id="1898716at2759"/>
<keyword evidence="9" id="KW-1185">Reference proteome</keyword>
<name>A0A2U1KY44_ARTAN</name>
<evidence type="ECO:0000256" key="5">
    <source>
        <dbReference type="ARBA" id="ARBA00023242"/>
    </source>
</evidence>
<evidence type="ECO:0000256" key="4">
    <source>
        <dbReference type="ARBA" id="ARBA00023163"/>
    </source>
</evidence>
<dbReference type="InterPro" id="IPR050142">
    <property type="entry name" value="MADS-box/MEF2_TF"/>
</dbReference>
<evidence type="ECO:0000256" key="2">
    <source>
        <dbReference type="ARBA" id="ARBA00023015"/>
    </source>
</evidence>
<feature type="region of interest" description="Disordered" evidence="6">
    <location>
        <begin position="109"/>
        <end position="143"/>
    </location>
</feature>
<reference evidence="8 9" key="1">
    <citation type="journal article" date="2018" name="Mol. Plant">
        <title>The genome of Artemisia annua provides insight into the evolution of Asteraceae family and artemisinin biosynthesis.</title>
        <authorList>
            <person name="Shen Q."/>
            <person name="Zhang L."/>
            <person name="Liao Z."/>
            <person name="Wang S."/>
            <person name="Yan T."/>
            <person name="Shi P."/>
            <person name="Liu M."/>
            <person name="Fu X."/>
            <person name="Pan Q."/>
            <person name="Wang Y."/>
            <person name="Lv Z."/>
            <person name="Lu X."/>
            <person name="Zhang F."/>
            <person name="Jiang W."/>
            <person name="Ma Y."/>
            <person name="Chen M."/>
            <person name="Hao X."/>
            <person name="Li L."/>
            <person name="Tang Y."/>
            <person name="Lv G."/>
            <person name="Zhou Y."/>
            <person name="Sun X."/>
            <person name="Brodelius P.E."/>
            <person name="Rose J.K.C."/>
            <person name="Tang K."/>
        </authorList>
    </citation>
    <scope>NUCLEOTIDE SEQUENCE [LARGE SCALE GENOMIC DNA]</scope>
    <source>
        <strain evidence="9">cv. Huhao1</strain>
        <tissue evidence="8">Leaf</tissue>
    </source>
</reference>
<dbReference type="GO" id="GO:0003677">
    <property type="term" value="F:DNA binding"/>
    <property type="evidence" value="ECO:0007669"/>
    <property type="project" value="UniProtKB-KW"/>
</dbReference>
<dbReference type="GO" id="GO:0046983">
    <property type="term" value="F:protein dimerization activity"/>
    <property type="evidence" value="ECO:0007669"/>
    <property type="project" value="InterPro"/>
</dbReference>
<keyword evidence="5" id="KW-0539">Nucleus</keyword>
<dbReference type="AlphaFoldDB" id="A0A2U1KY44"/>
<evidence type="ECO:0000313" key="9">
    <source>
        <dbReference type="Proteomes" id="UP000245207"/>
    </source>
</evidence>
<comment type="subcellular location">
    <subcellularLocation>
        <location evidence="1">Nucleus</location>
    </subcellularLocation>
</comment>
<proteinExistence type="predicted"/>
<dbReference type="EMBL" id="PKPP01012918">
    <property type="protein sequence ID" value="PWA41677.1"/>
    <property type="molecule type" value="Genomic_DNA"/>
</dbReference>
<dbReference type="SMART" id="SM00432">
    <property type="entry name" value="MADS"/>
    <property type="match status" value="1"/>
</dbReference>
<dbReference type="InterPro" id="IPR036879">
    <property type="entry name" value="TF_MADSbox_sf"/>
</dbReference>
<organism evidence="8 9">
    <name type="scientific">Artemisia annua</name>
    <name type="common">Sweet wormwood</name>
    <dbReference type="NCBI Taxonomy" id="35608"/>
    <lineage>
        <taxon>Eukaryota</taxon>
        <taxon>Viridiplantae</taxon>
        <taxon>Streptophyta</taxon>
        <taxon>Embryophyta</taxon>
        <taxon>Tracheophyta</taxon>
        <taxon>Spermatophyta</taxon>
        <taxon>Magnoliopsida</taxon>
        <taxon>eudicotyledons</taxon>
        <taxon>Gunneridae</taxon>
        <taxon>Pentapetalae</taxon>
        <taxon>asterids</taxon>
        <taxon>campanulids</taxon>
        <taxon>Asterales</taxon>
        <taxon>Asteraceae</taxon>
        <taxon>Asteroideae</taxon>
        <taxon>Anthemideae</taxon>
        <taxon>Artemisiinae</taxon>
        <taxon>Artemisia</taxon>
    </lineage>
</organism>
<dbReference type="PRINTS" id="PR00404">
    <property type="entry name" value="MADSDOMAIN"/>
</dbReference>
<evidence type="ECO:0000256" key="1">
    <source>
        <dbReference type="ARBA" id="ARBA00004123"/>
    </source>
</evidence>